<comment type="caution">
    <text evidence="1">The sequence shown here is derived from an EMBL/GenBank/DDBJ whole genome shotgun (WGS) entry which is preliminary data.</text>
</comment>
<sequence length="100" mass="11926">MSSKLQNFDNLSSINKKNVKVFDKQKQIMSTNTEALVFSSKHEIPFQEYTKDNFQLVDFFFSEELYKPKVKLLKYVSAEHVSSEKNQKKQFIYYAHIYVQ</sequence>
<dbReference type="AlphaFoldDB" id="A0A918VB76"/>
<dbReference type="EMBL" id="BMWZ01000006">
    <property type="protein sequence ID" value="GGZ88117.1"/>
    <property type="molecule type" value="Genomic_DNA"/>
</dbReference>
<evidence type="ECO:0000313" key="1">
    <source>
        <dbReference type="EMBL" id="GGZ88117.1"/>
    </source>
</evidence>
<organism evidence="1 2">
    <name type="scientific">Algibacter mikhailovii</name>
    <dbReference type="NCBI Taxonomy" id="425498"/>
    <lineage>
        <taxon>Bacteria</taxon>
        <taxon>Pseudomonadati</taxon>
        <taxon>Bacteroidota</taxon>
        <taxon>Flavobacteriia</taxon>
        <taxon>Flavobacteriales</taxon>
        <taxon>Flavobacteriaceae</taxon>
        <taxon>Algibacter</taxon>
    </lineage>
</organism>
<dbReference type="Proteomes" id="UP000636004">
    <property type="component" value="Unassembled WGS sequence"/>
</dbReference>
<protein>
    <submittedName>
        <fullName evidence="1">Uncharacterized protein</fullName>
    </submittedName>
</protein>
<gene>
    <name evidence="1" type="ORF">GCM10007028_28050</name>
</gene>
<reference evidence="1" key="1">
    <citation type="journal article" date="2014" name="Int. J. Syst. Evol. Microbiol.">
        <title>Complete genome sequence of Corynebacterium casei LMG S-19264T (=DSM 44701T), isolated from a smear-ripened cheese.</title>
        <authorList>
            <consortium name="US DOE Joint Genome Institute (JGI-PGF)"/>
            <person name="Walter F."/>
            <person name="Albersmeier A."/>
            <person name="Kalinowski J."/>
            <person name="Ruckert C."/>
        </authorList>
    </citation>
    <scope>NUCLEOTIDE SEQUENCE</scope>
    <source>
        <strain evidence="1">KCTC 12710</strain>
    </source>
</reference>
<dbReference type="RefSeq" id="WP_189361754.1">
    <property type="nucleotide sequence ID" value="NZ_BMWZ01000006.1"/>
</dbReference>
<name>A0A918VB76_9FLAO</name>
<proteinExistence type="predicted"/>
<reference evidence="1" key="2">
    <citation type="submission" date="2020-09" db="EMBL/GenBank/DDBJ databases">
        <authorList>
            <person name="Sun Q."/>
            <person name="Kim S."/>
        </authorList>
    </citation>
    <scope>NUCLEOTIDE SEQUENCE</scope>
    <source>
        <strain evidence="1">KCTC 12710</strain>
    </source>
</reference>
<evidence type="ECO:0000313" key="2">
    <source>
        <dbReference type="Proteomes" id="UP000636004"/>
    </source>
</evidence>
<keyword evidence="2" id="KW-1185">Reference proteome</keyword>
<accession>A0A918VB76</accession>